<dbReference type="PROSITE" id="PS51257">
    <property type="entry name" value="PROKAR_LIPOPROTEIN"/>
    <property type="match status" value="1"/>
</dbReference>
<evidence type="ECO:0000256" key="1">
    <source>
        <dbReference type="SAM" id="SignalP"/>
    </source>
</evidence>
<protein>
    <recommendedName>
        <fullName evidence="4">Lipoprotein</fullName>
    </recommendedName>
</protein>
<proteinExistence type="predicted"/>
<gene>
    <name evidence="2" type="ORF">V2E25_02950</name>
</gene>
<evidence type="ECO:0008006" key="4">
    <source>
        <dbReference type="Google" id="ProtNLM"/>
    </source>
</evidence>
<dbReference type="RefSeq" id="WP_129694748.1">
    <property type="nucleotide sequence ID" value="NZ_CP143577.1"/>
</dbReference>
<reference evidence="2" key="1">
    <citation type="submission" date="2024-01" db="EMBL/GenBank/DDBJ databases">
        <title>Complete genome sequence of Mycoplasma arginini type strain G 230.</title>
        <authorList>
            <person name="Spergser J."/>
        </authorList>
    </citation>
    <scope>NUCLEOTIDE SEQUENCE</scope>
    <source>
        <strain evidence="2">NCTC 10129</strain>
    </source>
</reference>
<feature type="chain" id="PRO_5046528048" description="Lipoprotein" evidence="1">
    <location>
        <begin position="30"/>
        <end position="225"/>
    </location>
</feature>
<name>A0ABZ2AIG7_MYCAR</name>
<feature type="signal peptide" evidence="1">
    <location>
        <begin position="1"/>
        <end position="29"/>
    </location>
</feature>
<sequence>MKNKKSKKSILFLPSIGALTGIVAPMLVAASCSHELPELSISEDPKLTYVNDDGERIIKGSAKAFYKLNSQNVFNPISIHDSKYKLYTPDGKLNNAHDSEHIYKIKPNFDFLVFKNLTGPHDYRLFSFRYDELVTNLPGVARRAKYSQYQYNPKAVFVMLYWIKKTAEAAPNFENDIISPSRSRFPYAGPSIEEAPWPFVRNISNSLKGFWQDVIEPLVLIFDKE</sequence>
<keyword evidence="3" id="KW-1185">Reference proteome</keyword>
<evidence type="ECO:0000313" key="2">
    <source>
        <dbReference type="EMBL" id="WVN21914.1"/>
    </source>
</evidence>
<accession>A0ABZ2AIG7</accession>
<evidence type="ECO:0000313" key="3">
    <source>
        <dbReference type="Proteomes" id="UP001432074"/>
    </source>
</evidence>
<keyword evidence="1" id="KW-0732">Signal</keyword>
<organism evidence="2 3">
    <name type="scientific">Mycoplasmopsis arginini</name>
    <name type="common">Mycoplasma arginini</name>
    <dbReference type="NCBI Taxonomy" id="2094"/>
    <lineage>
        <taxon>Bacteria</taxon>
        <taxon>Bacillati</taxon>
        <taxon>Mycoplasmatota</taxon>
        <taxon>Mycoplasmoidales</taxon>
        <taxon>Metamycoplasmataceae</taxon>
        <taxon>Mycoplasmopsis</taxon>
    </lineage>
</organism>
<dbReference type="EMBL" id="CP143577">
    <property type="protein sequence ID" value="WVN21914.1"/>
    <property type="molecule type" value="Genomic_DNA"/>
</dbReference>
<dbReference type="Proteomes" id="UP001432074">
    <property type="component" value="Chromosome"/>
</dbReference>